<evidence type="ECO:0008006" key="3">
    <source>
        <dbReference type="Google" id="ProtNLM"/>
    </source>
</evidence>
<dbReference type="EMBL" id="LR796830">
    <property type="protein sequence ID" value="CAB4168580.1"/>
    <property type="molecule type" value="Genomic_DNA"/>
</dbReference>
<evidence type="ECO:0000313" key="2">
    <source>
        <dbReference type="EMBL" id="CAB4195317.1"/>
    </source>
</evidence>
<gene>
    <name evidence="2" type="ORF">UFOVP1291_7</name>
    <name evidence="1" type="ORF">UFOVP892_19</name>
</gene>
<evidence type="ECO:0000313" key="1">
    <source>
        <dbReference type="EMBL" id="CAB4168580.1"/>
    </source>
</evidence>
<protein>
    <recommendedName>
        <fullName evidence="3">Gp6 domain containing protein</fullName>
    </recommendedName>
</protein>
<reference evidence="2" key="1">
    <citation type="submission" date="2020-05" db="EMBL/GenBank/DDBJ databases">
        <authorList>
            <person name="Chiriac C."/>
            <person name="Salcher M."/>
            <person name="Ghai R."/>
            <person name="Kavagutti S V."/>
        </authorList>
    </citation>
    <scope>NUCLEOTIDE SEQUENCE</scope>
</reference>
<organism evidence="2">
    <name type="scientific">uncultured Caudovirales phage</name>
    <dbReference type="NCBI Taxonomy" id="2100421"/>
    <lineage>
        <taxon>Viruses</taxon>
        <taxon>Duplodnaviria</taxon>
        <taxon>Heunggongvirae</taxon>
        <taxon>Uroviricota</taxon>
        <taxon>Caudoviricetes</taxon>
        <taxon>Peduoviridae</taxon>
        <taxon>Maltschvirus</taxon>
        <taxon>Maltschvirus maltsch</taxon>
    </lineage>
</organism>
<name>A0A6J5RM41_9CAUD</name>
<accession>A0A6J5RM41</accession>
<sequence length="187" mass="20003">MADLVTVEDLRTTLGIGQLYADEQLESVCESSSQVILAYLWKNTAGINAVQLVNDVARIATVSPHNYSVGETITISNAGETFDGEFTVTSTRDYSFTFDLVDTDVGIRLIRPFGTVAGPLYIDYTTTPAIREAALSLAASIWQARQTSSGGSVAVDFTPSPWQLGSSLISKVKGLLAPYMSPEAIIG</sequence>
<dbReference type="EMBL" id="LR797235">
    <property type="protein sequence ID" value="CAB4195317.1"/>
    <property type="molecule type" value="Genomic_DNA"/>
</dbReference>
<proteinExistence type="predicted"/>